<gene>
    <name evidence="1" type="ORF">HELGO_WM26844</name>
</gene>
<dbReference type="EMBL" id="CACVAR010000413">
    <property type="protein sequence ID" value="CAA6826968.1"/>
    <property type="molecule type" value="Genomic_DNA"/>
</dbReference>
<organism evidence="1">
    <name type="scientific">uncultured Sulfurovum sp</name>
    <dbReference type="NCBI Taxonomy" id="269237"/>
    <lineage>
        <taxon>Bacteria</taxon>
        <taxon>Pseudomonadati</taxon>
        <taxon>Campylobacterota</taxon>
        <taxon>Epsilonproteobacteria</taxon>
        <taxon>Campylobacterales</taxon>
        <taxon>Sulfurovaceae</taxon>
        <taxon>Sulfurovum</taxon>
        <taxon>environmental samples</taxon>
    </lineage>
</organism>
<name>A0A6S6UFF6_9BACT</name>
<dbReference type="Gene3D" id="3.40.50.10610">
    <property type="entry name" value="ABC-type transport auxiliary lipoprotein component"/>
    <property type="match status" value="1"/>
</dbReference>
<accession>A0A6S6UFF6</accession>
<dbReference type="AlphaFoldDB" id="A0A6S6UFF6"/>
<proteinExistence type="predicted"/>
<sequence>MFFRESSNMLKKVTFLISILLFTACSSITHKKPALLSSNKTYAIASFWNYTETPMAGLRAASIVESVLSKQNIAIHSLIDGSDDITLKKSKKDLFTIQKEKAKSMKADYLITGNVQEWQYKTGIDAEPVVSYTIKVIDLSNNNIIFNAVGAKSAWGHKSIGVVAQEIAKDLIPQFIN</sequence>
<dbReference type="PROSITE" id="PS51257">
    <property type="entry name" value="PROKAR_LIPOPROTEIN"/>
    <property type="match status" value="1"/>
</dbReference>
<protein>
    <recommendedName>
        <fullName evidence="2">Extracellular Matrix protein PelC</fullName>
    </recommendedName>
</protein>
<evidence type="ECO:0000313" key="1">
    <source>
        <dbReference type="EMBL" id="CAA6826968.1"/>
    </source>
</evidence>
<reference evidence="1" key="1">
    <citation type="submission" date="2020-01" db="EMBL/GenBank/DDBJ databases">
        <authorList>
            <person name="Meier V. D."/>
            <person name="Meier V D."/>
        </authorList>
    </citation>
    <scope>NUCLEOTIDE SEQUENCE</scope>
    <source>
        <strain evidence="1">HLG_WM_MAG_03</strain>
    </source>
</reference>
<evidence type="ECO:0008006" key="2">
    <source>
        <dbReference type="Google" id="ProtNLM"/>
    </source>
</evidence>